<evidence type="ECO:0000313" key="2">
    <source>
        <dbReference type="Proteomes" id="UP000000448"/>
    </source>
</evidence>
<dbReference type="KEGG" id="nam:NAMH_1339"/>
<evidence type="ECO:0000313" key="1">
    <source>
        <dbReference type="EMBL" id="ACM92241.1"/>
    </source>
</evidence>
<name>B9L5U4_NAUPA</name>
<dbReference type="EMBL" id="CP001279">
    <property type="protein sequence ID" value="ACM92241.1"/>
    <property type="molecule type" value="Genomic_DNA"/>
</dbReference>
<protein>
    <submittedName>
        <fullName evidence="1">Uncharacterized protein</fullName>
    </submittedName>
</protein>
<dbReference type="HOGENOM" id="CLU_3346290_0_0_7"/>
<proteinExistence type="predicted"/>
<dbReference type="AlphaFoldDB" id="B9L5U4"/>
<keyword evidence="2" id="KW-1185">Reference proteome</keyword>
<sequence>MDTPGFKPGGAAGDCLPGRFDSFPLPPFFIIVSGTIC</sequence>
<dbReference type="Proteomes" id="UP000000448">
    <property type="component" value="Chromosome"/>
</dbReference>
<organism evidence="1 2">
    <name type="scientific">Nautilia profundicola (strain ATCC BAA-1463 / DSM 18972 / AmH)</name>
    <dbReference type="NCBI Taxonomy" id="598659"/>
    <lineage>
        <taxon>Bacteria</taxon>
        <taxon>Pseudomonadati</taxon>
        <taxon>Campylobacterota</taxon>
        <taxon>Epsilonproteobacteria</taxon>
        <taxon>Nautiliales</taxon>
        <taxon>Nautiliaceae</taxon>
        <taxon>Nautilia</taxon>
    </lineage>
</organism>
<reference evidence="1 2" key="1">
    <citation type="journal article" date="2009" name="PLoS Genet.">
        <title>Adaptations to submarine hydrothermal environments exemplified by the genome of Nautilia profundicola.</title>
        <authorList>
            <person name="Campbell B.J."/>
            <person name="Smith J.L."/>
            <person name="Hanson T.E."/>
            <person name="Klotz M.G."/>
            <person name="Stein L.Y."/>
            <person name="Lee C.K."/>
            <person name="Wu D."/>
            <person name="Robinson J.M."/>
            <person name="Khouri H.M."/>
            <person name="Eisen J.A."/>
            <person name="Cary S.C."/>
        </authorList>
    </citation>
    <scope>NUCLEOTIDE SEQUENCE [LARGE SCALE GENOMIC DNA]</scope>
    <source>
        <strain evidence="2">ATCC BAA-1463 / DSM 18972 / AmH</strain>
    </source>
</reference>
<accession>B9L5U4</accession>
<gene>
    <name evidence="1" type="ordered locus">NAMH_1339</name>
</gene>